<feature type="region of interest" description="Disordered" evidence="1">
    <location>
        <begin position="37"/>
        <end position="73"/>
    </location>
</feature>
<dbReference type="AlphaFoldDB" id="A0A7Y9GJL3"/>
<sequence length="201" mass="21530">MMPNSRHERPSGRRGRPAVLAVTALLLASGCGLPHREKAEGAATSPPSALPSTPPAPTATPHGLPDPKTVDRHDATAVSRAAVQVMWTVDAAIDRGQGDAYRRARPYLTPEYAARTDAQPLGAVPSVWRDHRAYARVRLRPQTPEDGAPPDNARTSHRQWEVTVTPTGRDGWKGTPTQAIAFVTLTRDAGDAWQVSGVTTA</sequence>
<organism evidence="2 3">
    <name type="scientific">Actinomadura citrea</name>
    <dbReference type="NCBI Taxonomy" id="46158"/>
    <lineage>
        <taxon>Bacteria</taxon>
        <taxon>Bacillati</taxon>
        <taxon>Actinomycetota</taxon>
        <taxon>Actinomycetes</taxon>
        <taxon>Streptosporangiales</taxon>
        <taxon>Thermomonosporaceae</taxon>
        <taxon>Actinomadura</taxon>
    </lineage>
</organism>
<dbReference type="RefSeq" id="WP_218935435.1">
    <property type="nucleotide sequence ID" value="NZ_JACCBT010000001.1"/>
</dbReference>
<protein>
    <recommendedName>
        <fullName evidence="4">Lipoprotein</fullName>
    </recommendedName>
</protein>
<comment type="caution">
    <text evidence="2">The sequence shown here is derived from an EMBL/GenBank/DDBJ whole genome shotgun (WGS) entry which is preliminary data.</text>
</comment>
<accession>A0A7Y9GJL3</accession>
<keyword evidence="3" id="KW-1185">Reference proteome</keyword>
<evidence type="ECO:0000256" key="1">
    <source>
        <dbReference type="SAM" id="MobiDB-lite"/>
    </source>
</evidence>
<dbReference type="EMBL" id="JACCBT010000001">
    <property type="protein sequence ID" value="NYE17644.1"/>
    <property type="molecule type" value="Genomic_DNA"/>
</dbReference>
<evidence type="ECO:0000313" key="3">
    <source>
        <dbReference type="Proteomes" id="UP000591272"/>
    </source>
</evidence>
<feature type="compositionally biased region" description="Pro residues" evidence="1">
    <location>
        <begin position="48"/>
        <end position="58"/>
    </location>
</feature>
<gene>
    <name evidence="2" type="ORF">BJ999_007940</name>
</gene>
<dbReference type="Proteomes" id="UP000591272">
    <property type="component" value="Unassembled WGS sequence"/>
</dbReference>
<reference evidence="2 3" key="1">
    <citation type="submission" date="2020-07" db="EMBL/GenBank/DDBJ databases">
        <title>Sequencing the genomes of 1000 actinobacteria strains.</title>
        <authorList>
            <person name="Klenk H.-P."/>
        </authorList>
    </citation>
    <scope>NUCLEOTIDE SEQUENCE [LARGE SCALE GENOMIC DNA]</scope>
    <source>
        <strain evidence="2 3">DSM 43461</strain>
    </source>
</reference>
<proteinExistence type="predicted"/>
<name>A0A7Y9GJL3_9ACTN</name>
<dbReference type="PROSITE" id="PS51257">
    <property type="entry name" value="PROKAR_LIPOPROTEIN"/>
    <property type="match status" value="1"/>
</dbReference>
<evidence type="ECO:0000313" key="2">
    <source>
        <dbReference type="EMBL" id="NYE17644.1"/>
    </source>
</evidence>
<evidence type="ECO:0008006" key="4">
    <source>
        <dbReference type="Google" id="ProtNLM"/>
    </source>
</evidence>